<dbReference type="EMBL" id="LCTV02000006">
    <property type="protein sequence ID" value="PRQ74606.1"/>
    <property type="molecule type" value="Genomic_DNA"/>
</dbReference>
<protein>
    <recommendedName>
        <fullName evidence="2">DH domain-containing protein</fullName>
    </recommendedName>
</protein>
<reference evidence="3 4" key="1">
    <citation type="journal article" date="2018" name="Elife">
        <title>Functional genomics of lipid metabolism in the oleaginous yeast Rhodosporidium toruloides.</title>
        <authorList>
            <person name="Coradetti S.T."/>
            <person name="Pinel D."/>
            <person name="Geiselman G."/>
            <person name="Ito M."/>
            <person name="Mondo S."/>
            <person name="Reilly M.C."/>
            <person name="Cheng Y.F."/>
            <person name="Bauer S."/>
            <person name="Grigoriev I."/>
            <person name="Gladden J.M."/>
            <person name="Simmons B.A."/>
            <person name="Brem R."/>
            <person name="Arkin A.P."/>
            <person name="Skerker J.M."/>
        </authorList>
    </citation>
    <scope>NUCLEOTIDE SEQUENCE [LARGE SCALE GENOMIC DNA]</scope>
    <source>
        <strain evidence="3 4">NBRC 0880</strain>
    </source>
</reference>
<feature type="region of interest" description="Disordered" evidence="1">
    <location>
        <begin position="83"/>
        <end position="165"/>
    </location>
</feature>
<dbReference type="PROSITE" id="PS50010">
    <property type="entry name" value="DH_2"/>
    <property type="match status" value="1"/>
</dbReference>
<dbReference type="AlphaFoldDB" id="A0A2T0A9K0"/>
<feature type="compositionally biased region" description="Low complexity" evidence="1">
    <location>
        <begin position="317"/>
        <end position="368"/>
    </location>
</feature>
<evidence type="ECO:0000313" key="3">
    <source>
        <dbReference type="EMBL" id="PRQ74606.1"/>
    </source>
</evidence>
<feature type="region of interest" description="Disordered" evidence="1">
    <location>
        <begin position="16"/>
        <end position="49"/>
    </location>
</feature>
<feature type="compositionally biased region" description="Polar residues" evidence="1">
    <location>
        <begin position="884"/>
        <end position="893"/>
    </location>
</feature>
<organism evidence="3 4">
    <name type="scientific">Rhodotorula toruloides</name>
    <name type="common">Yeast</name>
    <name type="synonym">Rhodosporidium toruloides</name>
    <dbReference type="NCBI Taxonomy" id="5286"/>
    <lineage>
        <taxon>Eukaryota</taxon>
        <taxon>Fungi</taxon>
        <taxon>Dikarya</taxon>
        <taxon>Basidiomycota</taxon>
        <taxon>Pucciniomycotina</taxon>
        <taxon>Microbotryomycetes</taxon>
        <taxon>Sporidiobolales</taxon>
        <taxon>Sporidiobolaceae</taxon>
        <taxon>Rhodotorula</taxon>
    </lineage>
</organism>
<dbReference type="Proteomes" id="UP000239560">
    <property type="component" value="Unassembled WGS sequence"/>
</dbReference>
<dbReference type="SUPFAM" id="SSF48065">
    <property type="entry name" value="DBL homology domain (DH-domain)"/>
    <property type="match status" value="1"/>
</dbReference>
<feature type="region of interest" description="Disordered" evidence="1">
    <location>
        <begin position="305"/>
        <end position="402"/>
    </location>
</feature>
<feature type="region of interest" description="Disordered" evidence="1">
    <location>
        <begin position="429"/>
        <end position="521"/>
    </location>
</feature>
<proteinExistence type="predicted"/>
<feature type="compositionally biased region" description="Low complexity" evidence="1">
    <location>
        <begin position="462"/>
        <end position="492"/>
    </location>
</feature>
<dbReference type="Gene3D" id="1.20.900.10">
    <property type="entry name" value="Dbl homology (DH) domain"/>
    <property type="match status" value="1"/>
</dbReference>
<dbReference type="SMART" id="SM00325">
    <property type="entry name" value="RhoGEF"/>
    <property type="match status" value="1"/>
</dbReference>
<dbReference type="PANTHER" id="PTHR12673">
    <property type="entry name" value="FACIOGENITAL DYSPLASIA PROTEIN"/>
    <property type="match status" value="1"/>
</dbReference>
<feature type="region of interest" description="Disordered" evidence="1">
    <location>
        <begin position="787"/>
        <end position="928"/>
    </location>
</feature>
<feature type="region of interest" description="Disordered" evidence="1">
    <location>
        <begin position="199"/>
        <end position="232"/>
    </location>
</feature>
<feature type="compositionally biased region" description="Low complexity" evidence="1">
    <location>
        <begin position="822"/>
        <end position="858"/>
    </location>
</feature>
<feature type="compositionally biased region" description="Basic and acidic residues" evidence="1">
    <location>
        <begin position="205"/>
        <end position="214"/>
    </location>
</feature>
<sequence>MGVMRGMVQAARDAKATLGRLPSRPRPPPLSPPRHPRFAMPRHPHARSSNAYGRHTAVVGSTLLVVLGGGAVLSKPLLMQDEDDPTALSSARPSFSSTRSAHNKWLSSAGGHGSRRPSEVSVSTQTSGDTAFEDADEGSDRAWGSRTSSWSNLRAASSRRGSNGVADGHPGLATIFDNSPFIPTVPLVDNLGSPEISYGYARGSPGRDQEREGFVVEEQEDEEDSTDEDKRGTNLSRRLHFRTSWHDRFSKLAEEIRVEPTADADPLDIDLDFLRFGSSEPSSYIPPARMPTIYDFTEITEAPVTRQLSPPDDSPHADSSARSATPSLSLTPSISSSLPSPSTPHLSQIPSASGSNPASPAPSSTATLPLPPGAGTRRPTSPNLLIPGPRPPLDRQTSDDVVASRRLSSGAGGMSSSKSTNRLSAILTGGLGFGRSRTNTDAGDGVRRRRTGSDTVPPPHSAPLSSVPSFSSLARSESPQPLRSHSPSLRRASPPPARPPPSAFAASPLTHSPDSSRTWRSTMDDRTYSRLLSSYGEVEMRRQEVIWELAETERMFVESIKGVMQLFTVPLRSRTGTWVKNVPPPVSRLLEWLDEIIVLHSQMLRTLQRIQEQQSPIVTHLADSLLPFVSRLEVYQPYLIRFEVVTNLIDELAANPLDRFGEFVRLQNGRPECGGLSLASFLLKPVQRLMKYPLFFKQLCDLTPRDHPDFNASLVLYQSTDSMIRALEEVKAREDEYEELKVLETRLRGLPEGLKLAKRDRKLVLQGTLKQVHVSERDRAVLKMDARARAKAQAVRDQQARRPNGVPGPRLRTSLPPPPLLSPRDGSRPVSTVSADSSSSSVSASSSSAATWTSDASSNGWISPATPVSINGGDRGGWKRRPTSMVSTASSAWSEDWRPPPPPSDSHSHTGTIKPSKRPLSPPSYFPPLTTSSTRLLKTRAKESTVQVFVFSDVVILATPKRDDLSKMLKGSRTSYREGADKAASFKVLEGVGVARVLGVTDFSGKTEHESLVELDLAPILKDSARLVPGSTTTSVFLTLPATSTPSPVSSPFPSASRPGSAHGTPSPSSPSIAHLDRQRWLRAFSLPLDFAQQQSLASPLNGCTTPITQAERHFASTAPSTSLRGREGADTEREWWTQRLRVVRKEMAAEGRFVSPATVSPEWALTKVPPTASASPRAAPGFQAGRVLEAGGADGHGLGIDSLAYSFGSGGGRRRT</sequence>
<gene>
    <name evidence="3" type="ORF">AAT19DRAFT_14959</name>
</gene>
<dbReference type="CDD" id="cd00160">
    <property type="entry name" value="RhoGEF"/>
    <property type="match status" value="1"/>
</dbReference>
<accession>A0A2T0A9K0</accession>
<dbReference type="GO" id="GO:0005737">
    <property type="term" value="C:cytoplasm"/>
    <property type="evidence" value="ECO:0007669"/>
    <property type="project" value="TreeGrafter"/>
</dbReference>
<feature type="compositionally biased region" description="Polar residues" evidence="1">
    <location>
        <begin position="145"/>
        <end position="161"/>
    </location>
</feature>
<dbReference type="GO" id="GO:0005085">
    <property type="term" value="F:guanyl-nucleotide exchange factor activity"/>
    <property type="evidence" value="ECO:0007669"/>
    <property type="project" value="InterPro"/>
</dbReference>
<dbReference type="InterPro" id="IPR035899">
    <property type="entry name" value="DBL_dom_sf"/>
</dbReference>
<dbReference type="InterPro" id="IPR051092">
    <property type="entry name" value="FYVE_RhoGEF_PH"/>
</dbReference>
<feature type="compositionally biased region" description="Low complexity" evidence="1">
    <location>
        <begin position="86"/>
        <end position="100"/>
    </location>
</feature>
<feature type="domain" description="DH" evidence="2">
    <location>
        <begin position="541"/>
        <end position="740"/>
    </location>
</feature>
<feature type="compositionally biased region" description="Polar residues" evidence="1">
    <location>
        <begin position="510"/>
        <end position="521"/>
    </location>
</feature>
<feature type="compositionally biased region" description="Pro residues" evidence="1">
    <location>
        <begin position="493"/>
        <end position="502"/>
    </location>
</feature>
<feature type="compositionally biased region" description="Low complexity" evidence="1">
    <location>
        <begin position="1043"/>
        <end position="1059"/>
    </location>
</feature>
<feature type="compositionally biased region" description="Pro residues" evidence="1">
    <location>
        <begin position="24"/>
        <end position="33"/>
    </location>
</feature>
<dbReference type="PANTHER" id="PTHR12673:SF159">
    <property type="entry name" value="LD03170P"/>
    <property type="match status" value="1"/>
</dbReference>
<comment type="caution">
    <text evidence="3">The sequence shown here is derived from an EMBL/GenBank/DDBJ whole genome shotgun (WGS) entry which is preliminary data.</text>
</comment>
<dbReference type="Pfam" id="PF00621">
    <property type="entry name" value="RhoGEF"/>
    <property type="match status" value="1"/>
</dbReference>
<feature type="compositionally biased region" description="Polar residues" evidence="1">
    <location>
        <begin position="120"/>
        <end position="129"/>
    </location>
</feature>
<feature type="region of interest" description="Disordered" evidence="1">
    <location>
        <begin position="1043"/>
        <end position="1073"/>
    </location>
</feature>
<evidence type="ECO:0000256" key="1">
    <source>
        <dbReference type="SAM" id="MobiDB-lite"/>
    </source>
</evidence>
<feature type="compositionally biased region" description="Basic residues" evidence="1">
    <location>
        <begin position="34"/>
        <end position="46"/>
    </location>
</feature>
<feature type="compositionally biased region" description="Acidic residues" evidence="1">
    <location>
        <begin position="215"/>
        <end position="227"/>
    </location>
</feature>
<dbReference type="InterPro" id="IPR000219">
    <property type="entry name" value="DH_dom"/>
</dbReference>
<evidence type="ECO:0000259" key="2">
    <source>
        <dbReference type="PROSITE" id="PS50010"/>
    </source>
</evidence>
<dbReference type="OrthoDB" id="1716625at2759"/>
<evidence type="ECO:0000313" key="4">
    <source>
        <dbReference type="Proteomes" id="UP000239560"/>
    </source>
</evidence>
<name>A0A2T0A9K0_RHOTO</name>